<organism evidence="2">
    <name type="scientific">Tanacetum cinerariifolium</name>
    <name type="common">Dalmatian daisy</name>
    <name type="synonym">Chrysanthemum cinerariifolium</name>
    <dbReference type="NCBI Taxonomy" id="118510"/>
    <lineage>
        <taxon>Eukaryota</taxon>
        <taxon>Viridiplantae</taxon>
        <taxon>Streptophyta</taxon>
        <taxon>Embryophyta</taxon>
        <taxon>Tracheophyta</taxon>
        <taxon>Spermatophyta</taxon>
        <taxon>Magnoliopsida</taxon>
        <taxon>eudicotyledons</taxon>
        <taxon>Gunneridae</taxon>
        <taxon>Pentapetalae</taxon>
        <taxon>asterids</taxon>
        <taxon>campanulids</taxon>
        <taxon>Asterales</taxon>
        <taxon>Asteraceae</taxon>
        <taxon>Asteroideae</taxon>
        <taxon>Anthemideae</taxon>
        <taxon>Anthemidinae</taxon>
        <taxon>Tanacetum</taxon>
    </lineage>
</organism>
<dbReference type="AlphaFoldDB" id="A0A6L2K3K4"/>
<comment type="caution">
    <text evidence="2">The sequence shown here is derived from an EMBL/GenBank/DDBJ whole genome shotgun (WGS) entry which is preliminary data.</text>
</comment>
<dbReference type="PANTHER" id="PTHR24559">
    <property type="entry name" value="TRANSPOSON TY3-I GAG-POL POLYPROTEIN"/>
    <property type="match status" value="1"/>
</dbReference>
<dbReference type="InterPro" id="IPR000477">
    <property type="entry name" value="RT_dom"/>
</dbReference>
<dbReference type="GO" id="GO:0003676">
    <property type="term" value="F:nucleic acid binding"/>
    <property type="evidence" value="ECO:0007669"/>
    <property type="project" value="InterPro"/>
</dbReference>
<accession>A0A6L2K3K4</accession>
<protein>
    <submittedName>
        <fullName evidence="2">Reverse transcriptase domain-containing protein</fullName>
    </submittedName>
</protein>
<dbReference type="Pfam" id="PF00078">
    <property type="entry name" value="RVT_1"/>
    <property type="match status" value="1"/>
</dbReference>
<feature type="domain" description="Integrase catalytic" evidence="1">
    <location>
        <begin position="662"/>
        <end position="833"/>
    </location>
</feature>
<dbReference type="Gene3D" id="3.30.70.270">
    <property type="match status" value="1"/>
</dbReference>
<name>A0A6L2K3K4_TANCI</name>
<dbReference type="Gene3D" id="3.10.10.10">
    <property type="entry name" value="HIV Type 1 Reverse Transcriptase, subunit A, domain 1"/>
    <property type="match status" value="1"/>
</dbReference>
<dbReference type="SUPFAM" id="SSF53098">
    <property type="entry name" value="Ribonuclease H-like"/>
    <property type="match status" value="1"/>
</dbReference>
<sequence length="908" mass="102808">MTNHRNEITRLQQRFNESFYEVLDCFNDLLRACPHHGFSKLHQLNTFYNALNVNDQDSLKSIVGGNFLDKMPRECLKIIESKSKVRQSRAKAVVANVSTSSSTPAISSEVAELKDLVRALLLDKKNQSSALVSSSTPTPVKAVEPNCVTCGGTLPSNTITNPKEELKGITTQSGVTYQGPTIPTSSKQGTEPVVAPVSASMPNLKSSIPYPLRRDNERRRDQANEQIEKFYEIFKDMSFEISFTDALILMPKFASTLKALIGNKEKLSEMARTTMNEHCSAVILNKLPRKLGDPGKFFIPCEFPGMDECLALADLGASINLMPLSVWEALSLLELNPTCMTLELVDRSISKPIGIAKDVSFKTGQVLIDVHKGELTLRIKNETITYNLDQTVRNSAHYNQMMANKIDVIEMACEEYSQEVLGFSYVTTSGNPIPYDDPIVSTTMILNSLKIKPFYYDLEGYILLLEAILNSEPLPPIPNHEQYLPSFKKELKVCEAKTIKSFVDEPPEVELKDLPPHLEYAFLEGNNKLPVIITKELGDEEKSAMIKVLKSQKQAIAWKLSNIQGGFTVFENEENELILTRLVTGWRVCIDYRKLNEATRKDHFPLPFMDQMLERLARNEFYCFLDGFSGYFQIPINPRDQEKTTFTCPYGTFAYRRITFGLCNAPGTFQRCMLAIFYDMVEKTMEVFMDDFSIFGNSFENCLSHLDKMLQRCEDTNLSLNYEKSHFMVKEGIVLGHKISKNKIEVMLKYGVTHRLSTTYHPQTSGQVEVSNRGLKRILERTIGENHASWLDKLDDALWAFLKAYKTTIGCTLYKLVYGKACHLPIELKHKAYWALKQANFDLTVAGKLKTRWSGRFTIAKVFPYGTVEISQANGPNFKVNGHRIKHYFGGDVPQLVVLDLQTFPMNQ</sequence>
<evidence type="ECO:0000259" key="1">
    <source>
        <dbReference type="PROSITE" id="PS50994"/>
    </source>
</evidence>
<dbReference type="PANTHER" id="PTHR24559:SF444">
    <property type="entry name" value="REVERSE TRANSCRIPTASE DOMAIN-CONTAINING PROTEIN"/>
    <property type="match status" value="1"/>
</dbReference>
<dbReference type="Gene3D" id="3.30.420.10">
    <property type="entry name" value="Ribonuclease H-like superfamily/Ribonuclease H"/>
    <property type="match status" value="1"/>
</dbReference>
<dbReference type="CDD" id="cd00303">
    <property type="entry name" value="retropepsin_like"/>
    <property type="match status" value="1"/>
</dbReference>
<reference evidence="2" key="1">
    <citation type="journal article" date="2019" name="Sci. Rep.">
        <title>Draft genome of Tanacetum cinerariifolium, the natural source of mosquito coil.</title>
        <authorList>
            <person name="Yamashiro T."/>
            <person name="Shiraishi A."/>
            <person name="Satake H."/>
            <person name="Nakayama K."/>
        </authorList>
    </citation>
    <scope>NUCLEOTIDE SEQUENCE</scope>
</reference>
<dbReference type="GO" id="GO:0015074">
    <property type="term" value="P:DNA integration"/>
    <property type="evidence" value="ECO:0007669"/>
    <property type="project" value="InterPro"/>
</dbReference>
<dbReference type="InterPro" id="IPR036397">
    <property type="entry name" value="RNaseH_sf"/>
</dbReference>
<dbReference type="GO" id="GO:0003964">
    <property type="term" value="F:RNA-directed DNA polymerase activity"/>
    <property type="evidence" value="ECO:0007669"/>
    <property type="project" value="UniProtKB-KW"/>
</dbReference>
<dbReference type="InterPro" id="IPR043128">
    <property type="entry name" value="Rev_trsase/Diguanyl_cyclase"/>
</dbReference>
<dbReference type="InterPro" id="IPR012337">
    <property type="entry name" value="RNaseH-like_sf"/>
</dbReference>
<dbReference type="CDD" id="cd01647">
    <property type="entry name" value="RT_LTR"/>
    <property type="match status" value="1"/>
</dbReference>
<proteinExistence type="predicted"/>
<dbReference type="InterPro" id="IPR043502">
    <property type="entry name" value="DNA/RNA_pol_sf"/>
</dbReference>
<evidence type="ECO:0000313" key="2">
    <source>
        <dbReference type="EMBL" id="GEU44001.1"/>
    </source>
</evidence>
<dbReference type="InterPro" id="IPR053134">
    <property type="entry name" value="RNA-dir_DNA_polymerase"/>
</dbReference>
<dbReference type="PROSITE" id="PS50994">
    <property type="entry name" value="INTEGRASE"/>
    <property type="match status" value="1"/>
</dbReference>
<dbReference type="EMBL" id="BKCJ010001784">
    <property type="protein sequence ID" value="GEU44001.1"/>
    <property type="molecule type" value="Genomic_DNA"/>
</dbReference>
<keyword evidence="2" id="KW-0695">RNA-directed DNA polymerase</keyword>
<dbReference type="SUPFAM" id="SSF56672">
    <property type="entry name" value="DNA/RNA polymerases"/>
    <property type="match status" value="1"/>
</dbReference>
<keyword evidence="2" id="KW-0808">Transferase</keyword>
<dbReference type="Gene3D" id="2.40.70.10">
    <property type="entry name" value="Acid Proteases"/>
    <property type="match status" value="1"/>
</dbReference>
<keyword evidence="2" id="KW-0548">Nucleotidyltransferase</keyword>
<dbReference type="InterPro" id="IPR021109">
    <property type="entry name" value="Peptidase_aspartic_dom_sf"/>
</dbReference>
<dbReference type="InterPro" id="IPR001584">
    <property type="entry name" value="Integrase_cat-core"/>
</dbReference>
<gene>
    <name evidence="2" type="ORF">Tci_015979</name>
</gene>